<sequence>MSSSQGNIWESDVWQNFPDAEVVVHLAARTFVPESWANSDGYLQTNFMGTVQALEFCRSRNAHLVFLSSYMYGEPKFLPIPETADLAARNPYAFSKMISEKACQFYMDSFGMKVTVLRPFNAYGSGQSTAFLVPSIVSQIMAGGPIRVLDLAPKRDYIYVKDLVAAISAVIDTHASGGVFNIGSGVSHSVAELIAEVQAVLGTSLPVESAEERRPGEILDTVADISAARMALGWTPRFSLREGLADMLRVP</sequence>
<evidence type="ECO:0000313" key="2">
    <source>
        <dbReference type="EMBL" id="BDU70464.1"/>
    </source>
</evidence>
<dbReference type="Pfam" id="PF16363">
    <property type="entry name" value="GDP_Man_Dehyd"/>
    <property type="match status" value="1"/>
</dbReference>
<reference evidence="3" key="1">
    <citation type="journal article" date="2023" name="Int. J. Syst. Evol. Microbiol.">
        <title>Mesoterricola silvestris gen. nov., sp. nov., Mesoterricola sediminis sp. nov., Geothrix oryzae sp. nov., Geothrix edaphica sp. nov., Geothrix rubra sp. nov., and Geothrix limicola sp. nov., six novel members of Acidobacteriota isolated from soils.</title>
        <authorList>
            <person name="Itoh H."/>
            <person name="Sugisawa Y."/>
            <person name="Mise K."/>
            <person name="Xu Z."/>
            <person name="Kuniyasu M."/>
            <person name="Ushijima N."/>
            <person name="Kawano K."/>
            <person name="Kobayashi E."/>
            <person name="Shiratori Y."/>
            <person name="Masuda Y."/>
            <person name="Senoo K."/>
        </authorList>
    </citation>
    <scope>NUCLEOTIDE SEQUENCE [LARGE SCALE GENOMIC DNA]</scope>
    <source>
        <strain evidence="3">Red222</strain>
    </source>
</reference>
<protein>
    <recommendedName>
        <fullName evidence="1">NAD(P)-binding domain-containing protein</fullName>
    </recommendedName>
</protein>
<accession>A0ABM8DTQ9</accession>
<proteinExistence type="predicted"/>
<keyword evidence="3" id="KW-1185">Reference proteome</keyword>
<dbReference type="InterPro" id="IPR036291">
    <property type="entry name" value="NAD(P)-bd_dom_sf"/>
</dbReference>
<evidence type="ECO:0000313" key="3">
    <source>
        <dbReference type="Proteomes" id="UP001242010"/>
    </source>
</evidence>
<dbReference type="EMBL" id="AP027079">
    <property type="protein sequence ID" value="BDU70464.1"/>
    <property type="molecule type" value="Genomic_DNA"/>
</dbReference>
<evidence type="ECO:0000259" key="1">
    <source>
        <dbReference type="Pfam" id="PF16363"/>
    </source>
</evidence>
<dbReference type="Gene3D" id="3.40.50.720">
    <property type="entry name" value="NAD(P)-binding Rossmann-like Domain"/>
    <property type="match status" value="1"/>
</dbReference>
<gene>
    <name evidence="2" type="ORF">GETHOR_25650</name>
</gene>
<dbReference type="PRINTS" id="PR01713">
    <property type="entry name" value="NUCEPIMERASE"/>
</dbReference>
<dbReference type="InterPro" id="IPR016040">
    <property type="entry name" value="NAD(P)-bd_dom"/>
</dbReference>
<name>A0ABM8DTQ9_9BACT</name>
<dbReference type="Proteomes" id="UP001242010">
    <property type="component" value="Chromosome"/>
</dbReference>
<organism evidence="2 3">
    <name type="scientific">Geothrix oryzae</name>
    <dbReference type="NCBI Taxonomy" id="2927975"/>
    <lineage>
        <taxon>Bacteria</taxon>
        <taxon>Pseudomonadati</taxon>
        <taxon>Acidobacteriota</taxon>
        <taxon>Holophagae</taxon>
        <taxon>Holophagales</taxon>
        <taxon>Holophagaceae</taxon>
        <taxon>Geothrix</taxon>
    </lineage>
</organism>
<dbReference type="SUPFAM" id="SSF51735">
    <property type="entry name" value="NAD(P)-binding Rossmann-fold domains"/>
    <property type="match status" value="1"/>
</dbReference>
<dbReference type="PANTHER" id="PTHR43000">
    <property type="entry name" value="DTDP-D-GLUCOSE 4,6-DEHYDRATASE-RELATED"/>
    <property type="match status" value="1"/>
</dbReference>
<feature type="domain" description="NAD(P)-binding" evidence="1">
    <location>
        <begin position="21"/>
        <end position="247"/>
    </location>
</feature>